<evidence type="ECO:0000313" key="2">
    <source>
        <dbReference type="EMBL" id="MBJ3774847.1"/>
    </source>
</evidence>
<feature type="repeat" description="TPR" evidence="1">
    <location>
        <begin position="20"/>
        <end position="53"/>
    </location>
</feature>
<dbReference type="PANTHER" id="PTHR45588:SF1">
    <property type="entry name" value="WW DOMAIN-CONTAINING PROTEIN"/>
    <property type="match status" value="1"/>
</dbReference>
<evidence type="ECO:0008006" key="4">
    <source>
        <dbReference type="Google" id="ProtNLM"/>
    </source>
</evidence>
<protein>
    <recommendedName>
        <fullName evidence="4">Tetratricopeptide repeat protein</fullName>
    </recommendedName>
</protein>
<evidence type="ECO:0000313" key="3">
    <source>
        <dbReference type="Proteomes" id="UP000609531"/>
    </source>
</evidence>
<dbReference type="RefSeq" id="WP_198880755.1">
    <property type="nucleotide sequence ID" value="NZ_JAEKJA010000003.1"/>
</dbReference>
<keyword evidence="1" id="KW-0802">TPR repeat</keyword>
<sequence length="549" mass="60733">MDYYDLGRYGRAISTTAPAAQTWFDRGLVWCYGYNHGEAIAAFRRAAEADPSTAMPHWGIAYATGPNYNLPWALFDDKSKADALAAAHEATQAALARREGASPAERALVEALPARYPQRTAIADQSPWDRAFAEAMRAAYRAMPDDLDVATVFVEALMNLTPWRMWDIPTGTPAEGAATLEAREVLERAMSATPEGMDHPGLLHLYVHLMEMSPFPEKALTAADRLRDIAPDAGHLVHMPTHIDVLCGHYRDVLATNQKAIAADRIYMARNGAEDFYALYRIHNYHFAVYGAMFLGQYHPAIAAADELIAVTPERFLRVESPPIADFMESYLAIRQHVQIRFGKWRELIAEPLPVDTALYANTVATLHYANGVAHAALGEVSAAERERALFLAAWERVPETRLLHNNTCRDLLAVASAMLDGEIAYRRGDHDEAFSHLGHAVALEDGLPYDEPWGWMQPTRHALGALLFEAGRVEAAETVYREDLGLSGRLPRASIHPDNVWSLRGLADCLARKPETTETRLIKQRLAIAAARADVPVRASCFCARSAA</sequence>
<dbReference type="Proteomes" id="UP000609531">
    <property type="component" value="Unassembled WGS sequence"/>
</dbReference>
<comment type="caution">
    <text evidence="2">The sequence shown here is derived from an EMBL/GenBank/DDBJ whole genome shotgun (WGS) entry which is preliminary data.</text>
</comment>
<dbReference type="SUPFAM" id="SSF48452">
    <property type="entry name" value="TPR-like"/>
    <property type="match status" value="1"/>
</dbReference>
<reference evidence="2" key="1">
    <citation type="submission" date="2020-12" db="EMBL/GenBank/DDBJ databases">
        <title>Bacterial taxonomy.</title>
        <authorList>
            <person name="Pan X."/>
        </authorList>
    </citation>
    <scope>NUCLEOTIDE SEQUENCE</scope>
    <source>
        <strain evidence="2">B2012</strain>
    </source>
</reference>
<evidence type="ECO:0000256" key="1">
    <source>
        <dbReference type="PROSITE-ProRule" id="PRU00339"/>
    </source>
</evidence>
<gene>
    <name evidence="2" type="ORF">JCR33_04065</name>
</gene>
<dbReference type="InterPro" id="IPR011990">
    <property type="entry name" value="TPR-like_helical_dom_sf"/>
</dbReference>
<dbReference type="PANTHER" id="PTHR45588">
    <property type="entry name" value="TPR DOMAIN-CONTAINING PROTEIN"/>
    <property type="match status" value="1"/>
</dbReference>
<dbReference type="PROSITE" id="PS50005">
    <property type="entry name" value="TPR"/>
    <property type="match status" value="1"/>
</dbReference>
<dbReference type="EMBL" id="JAEKJA010000003">
    <property type="protein sequence ID" value="MBJ3774847.1"/>
    <property type="molecule type" value="Genomic_DNA"/>
</dbReference>
<dbReference type="Gene3D" id="1.25.40.10">
    <property type="entry name" value="Tetratricopeptide repeat domain"/>
    <property type="match status" value="2"/>
</dbReference>
<organism evidence="2 3">
    <name type="scientific">Acuticoccus mangrovi</name>
    <dbReference type="NCBI Taxonomy" id="2796142"/>
    <lineage>
        <taxon>Bacteria</taxon>
        <taxon>Pseudomonadati</taxon>
        <taxon>Pseudomonadota</taxon>
        <taxon>Alphaproteobacteria</taxon>
        <taxon>Hyphomicrobiales</taxon>
        <taxon>Amorphaceae</taxon>
        <taxon>Acuticoccus</taxon>
    </lineage>
</organism>
<keyword evidence="3" id="KW-1185">Reference proteome</keyword>
<name>A0A934IMA9_9HYPH</name>
<dbReference type="AlphaFoldDB" id="A0A934IMA9"/>
<proteinExistence type="predicted"/>
<dbReference type="InterPro" id="IPR019734">
    <property type="entry name" value="TPR_rpt"/>
</dbReference>
<accession>A0A934IMA9</accession>